<protein>
    <submittedName>
        <fullName evidence="2">Uncharacterized protein</fullName>
    </submittedName>
</protein>
<dbReference type="Proteomes" id="UP000887159">
    <property type="component" value="Unassembled WGS sequence"/>
</dbReference>
<proteinExistence type="predicted"/>
<evidence type="ECO:0000256" key="1">
    <source>
        <dbReference type="SAM" id="MobiDB-lite"/>
    </source>
</evidence>
<evidence type="ECO:0000313" key="3">
    <source>
        <dbReference type="Proteomes" id="UP000887159"/>
    </source>
</evidence>
<feature type="compositionally biased region" description="Basic and acidic residues" evidence="1">
    <location>
        <begin position="89"/>
        <end position="156"/>
    </location>
</feature>
<comment type="caution">
    <text evidence="2">The sequence shown here is derived from an EMBL/GenBank/DDBJ whole genome shotgun (WGS) entry which is preliminary data.</text>
</comment>
<organism evidence="2 3">
    <name type="scientific">Trichonephila clavipes</name>
    <name type="common">Golden silk orbweaver</name>
    <name type="synonym">Nephila clavipes</name>
    <dbReference type="NCBI Taxonomy" id="2585209"/>
    <lineage>
        <taxon>Eukaryota</taxon>
        <taxon>Metazoa</taxon>
        <taxon>Ecdysozoa</taxon>
        <taxon>Arthropoda</taxon>
        <taxon>Chelicerata</taxon>
        <taxon>Arachnida</taxon>
        <taxon>Araneae</taxon>
        <taxon>Araneomorphae</taxon>
        <taxon>Entelegynae</taxon>
        <taxon>Araneoidea</taxon>
        <taxon>Nephilidae</taxon>
        <taxon>Trichonephila</taxon>
    </lineage>
</organism>
<reference evidence="2" key="1">
    <citation type="submission" date="2020-08" db="EMBL/GenBank/DDBJ databases">
        <title>Multicomponent nature underlies the extraordinary mechanical properties of spider dragline silk.</title>
        <authorList>
            <person name="Kono N."/>
            <person name="Nakamura H."/>
            <person name="Mori M."/>
            <person name="Yoshida Y."/>
            <person name="Ohtoshi R."/>
            <person name="Malay A.D."/>
            <person name="Moran D.A.P."/>
            <person name="Tomita M."/>
            <person name="Numata K."/>
            <person name="Arakawa K."/>
        </authorList>
    </citation>
    <scope>NUCLEOTIDE SEQUENCE</scope>
</reference>
<gene>
    <name evidence="2" type="ORF">TNCV_3530921</name>
</gene>
<dbReference type="AlphaFoldDB" id="A0A8X6VPT5"/>
<name>A0A8X6VPT5_TRICX</name>
<feature type="region of interest" description="Disordered" evidence="1">
    <location>
        <begin position="88"/>
        <end position="156"/>
    </location>
</feature>
<evidence type="ECO:0000313" key="2">
    <source>
        <dbReference type="EMBL" id="GFY16089.1"/>
    </source>
</evidence>
<accession>A0A8X6VPT5</accession>
<sequence length="156" mass="18526">MILRLLEQIDVSRMVDTDILIQIWKNRIKKIDFVLKWLSRVGSEVGPTKVLCEGNTRNRWRDGQVCPDVDKELWRLGADGSGVFWRVMRKSDEGGEKGEKRKKEDEKETRERENGRKEVGRGERVESGRENGRKDKRERTEGVRDWREKDDEGRWR</sequence>
<keyword evidence="3" id="KW-1185">Reference proteome</keyword>
<dbReference type="EMBL" id="BMAU01021337">
    <property type="protein sequence ID" value="GFY16089.1"/>
    <property type="molecule type" value="Genomic_DNA"/>
</dbReference>